<dbReference type="EMBL" id="AFZE01000045">
    <property type="protein sequence ID" value="EHL13228.1"/>
    <property type="molecule type" value="Genomic_DNA"/>
</dbReference>
<dbReference type="Pfam" id="PF07475">
    <property type="entry name" value="Hpr_kinase_C"/>
    <property type="match status" value="1"/>
</dbReference>
<comment type="subunit">
    <text evidence="14">Homohexamer.</text>
</comment>
<evidence type="ECO:0000256" key="12">
    <source>
        <dbReference type="ARBA" id="ARBA00023277"/>
    </source>
</evidence>
<evidence type="ECO:0000256" key="3">
    <source>
        <dbReference type="ARBA" id="ARBA00006883"/>
    </source>
</evidence>
<keyword evidence="8 14" id="KW-0418">Kinase</keyword>
<dbReference type="Proteomes" id="UP000006437">
    <property type="component" value="Unassembled WGS sequence"/>
</dbReference>
<dbReference type="EC" id="2.7.11.-" evidence="14"/>
<dbReference type="SUPFAM" id="SSF75138">
    <property type="entry name" value="HprK N-terminal domain-like"/>
    <property type="match status" value="1"/>
</dbReference>
<dbReference type="GO" id="GO:0004674">
    <property type="term" value="F:protein serine/threonine kinase activity"/>
    <property type="evidence" value="ECO:0007669"/>
    <property type="project" value="UniProtKB-KW"/>
</dbReference>
<feature type="region of interest" description="Important for the catalytic mechanism of both phosphorylation and dephosphorylation" evidence="14">
    <location>
        <begin position="205"/>
        <end position="214"/>
    </location>
</feature>
<feature type="domain" description="HPr(Ser) kinase/phosphorylase N-terminal" evidence="15">
    <location>
        <begin position="10"/>
        <end position="131"/>
    </location>
</feature>
<feature type="active site" description="Proton acceptor; for phosphorylation activity. Proton donor; for dephosphorylation activity" evidence="14">
    <location>
        <position position="181"/>
    </location>
</feature>
<keyword evidence="5 14" id="KW-0808">Transferase</keyword>
<evidence type="ECO:0000259" key="15">
    <source>
        <dbReference type="Pfam" id="PF02603"/>
    </source>
</evidence>
<gene>
    <name evidence="14" type="primary">hprK</name>
    <name evidence="18" type="ORF">HMPREF9628_00018</name>
    <name evidence="17" type="ORF">HMPREF9629_00528</name>
</gene>
<evidence type="ECO:0000313" key="19">
    <source>
        <dbReference type="Proteomes" id="UP000003379"/>
    </source>
</evidence>
<dbReference type="InterPro" id="IPR011126">
    <property type="entry name" value="Hpr_kin/Pase_Hpr_N"/>
</dbReference>
<evidence type="ECO:0000256" key="4">
    <source>
        <dbReference type="ARBA" id="ARBA00022527"/>
    </source>
</evidence>
<dbReference type="Gene3D" id="3.40.1390.20">
    <property type="entry name" value="HprK N-terminal domain-like"/>
    <property type="match status" value="1"/>
</dbReference>
<keyword evidence="7 14" id="KW-0547">Nucleotide-binding</keyword>
<comment type="miscellaneous">
    <text evidence="14">Both phosphorylation and phosphorolysis are carried out by the same active site and suggest a common mechanism for both reactions.</text>
</comment>
<proteinExistence type="inferred from homology"/>
<evidence type="ECO:0000256" key="5">
    <source>
        <dbReference type="ARBA" id="ARBA00022679"/>
    </source>
</evidence>
<sequence length="317" mass="35975">MESDKKFVFASQLIKDLKLSTIFKPDNFDTKIDSSDINRPGLQLSGFLDNFQYKRVQIMGQTEYLYFKSLNIEQRKNAMDKLMSFDIPILVISTKQDVLPEILDSAKVNSRIVAGSRESSTKTLSRISYYLNERLAPEVTIHGVLVDVDGVGILITGESGVGKSEAALELIKRNHRLVADDAVRIIKLDEETLQGKSLETIEHFMEIRGLGIIDIKTLYGIGAVKNSKKIDMIVELETWQQGKYYDRLGLDQDYTQILNTKVEKLTIPVRPGRNIGIILELAARNHRLKAMGYNSAVEFNEKLIHSLEKKRNENKLN</sequence>
<dbReference type="HAMAP" id="MF_01249">
    <property type="entry name" value="HPr_kinase"/>
    <property type="match status" value="1"/>
</dbReference>
<dbReference type="GO" id="GO:0006109">
    <property type="term" value="P:regulation of carbohydrate metabolic process"/>
    <property type="evidence" value="ECO:0007669"/>
    <property type="project" value="UniProtKB-UniRule"/>
</dbReference>
<dbReference type="SUPFAM" id="SSF53795">
    <property type="entry name" value="PEP carboxykinase-like"/>
    <property type="match status" value="1"/>
</dbReference>
<comment type="catalytic activity">
    <reaction evidence="13 14">
        <text>[HPr protein]-O-phospho-L-serine + phosphate + H(+) = [HPr protein]-L-serine + diphosphate</text>
        <dbReference type="Rhea" id="RHEA:46604"/>
        <dbReference type="Rhea" id="RHEA-COMP:11602"/>
        <dbReference type="Rhea" id="RHEA-COMP:11603"/>
        <dbReference type="ChEBI" id="CHEBI:15378"/>
        <dbReference type="ChEBI" id="CHEBI:29999"/>
        <dbReference type="ChEBI" id="CHEBI:33019"/>
        <dbReference type="ChEBI" id="CHEBI:43474"/>
        <dbReference type="ChEBI" id="CHEBI:83421"/>
    </reaction>
</comment>
<evidence type="ECO:0000256" key="9">
    <source>
        <dbReference type="ARBA" id="ARBA00022840"/>
    </source>
</evidence>
<reference evidence="17 20" key="1">
    <citation type="submission" date="2011-08" db="EMBL/GenBank/DDBJ databases">
        <title>The Genome Sequence of Eubacteriaceae bacterium ACC19a.</title>
        <authorList>
            <consortium name="The Broad Institute Genome Sequencing Platform"/>
            <person name="Earl A."/>
            <person name="Ward D."/>
            <person name="Feldgarden M."/>
            <person name="Gevers D."/>
            <person name="Sizova M."/>
            <person name="Hazen A."/>
            <person name="Epstein S."/>
            <person name="Young S.K."/>
            <person name="Zeng Q."/>
            <person name="Gargeya S."/>
            <person name="Fitzgerald M."/>
            <person name="Haas B."/>
            <person name="Abouelleil A."/>
            <person name="Alvarado L."/>
            <person name="Arachchi H.M."/>
            <person name="Berlin A."/>
            <person name="Brown A."/>
            <person name="Chapman S.B."/>
            <person name="Chen Z."/>
            <person name="Dunbar C."/>
            <person name="Freedman E."/>
            <person name="Gearin G."/>
            <person name="Gellesch M."/>
            <person name="Goldberg J."/>
            <person name="Griggs A."/>
            <person name="Gujja S."/>
            <person name="Heiman D."/>
            <person name="Howarth C."/>
            <person name="Larson L."/>
            <person name="Lui A."/>
            <person name="MacDonald P.J.P."/>
            <person name="Montmayeur A."/>
            <person name="Murphy C."/>
            <person name="Neiman D."/>
            <person name="Pearson M."/>
            <person name="Priest M."/>
            <person name="Roberts A."/>
            <person name="Saif S."/>
            <person name="Shea T."/>
            <person name="Shenoy N."/>
            <person name="Sisk P."/>
            <person name="Stolte C."/>
            <person name="Sykes S."/>
            <person name="Wortman J."/>
            <person name="Nusbaum C."/>
            <person name="Birren B."/>
        </authorList>
    </citation>
    <scope>NUCLEOTIDE SEQUENCE [LARGE SCALE GENOMIC DNA]</scope>
    <source>
        <strain evidence="17 20">ACC19a</strain>
    </source>
</reference>
<dbReference type="EMBL" id="AFZG01000001">
    <property type="protein sequence ID" value="EHL20173.1"/>
    <property type="molecule type" value="Genomic_DNA"/>
</dbReference>
<protein>
    <recommendedName>
        <fullName evidence="14">HPr kinase/phosphorylase</fullName>
        <shortName evidence="14">HPrK/P</shortName>
        <ecNumber evidence="14">2.7.11.-</ecNumber>
        <ecNumber evidence="14">2.7.4.-</ecNumber>
    </recommendedName>
    <alternativeName>
        <fullName evidence="14">HPr(Ser) kinase/phosphorylase</fullName>
    </alternativeName>
</protein>
<feature type="binding site" evidence="14">
    <location>
        <begin position="157"/>
        <end position="164"/>
    </location>
    <ligand>
        <name>ATP</name>
        <dbReference type="ChEBI" id="CHEBI:30616"/>
    </ligand>
</feature>
<evidence type="ECO:0000256" key="1">
    <source>
        <dbReference type="ARBA" id="ARBA00001120"/>
    </source>
</evidence>
<evidence type="ECO:0000256" key="6">
    <source>
        <dbReference type="ARBA" id="ARBA00022723"/>
    </source>
</evidence>
<dbReference type="GO" id="GO:0005524">
    <property type="term" value="F:ATP binding"/>
    <property type="evidence" value="ECO:0007669"/>
    <property type="project" value="UniProtKB-UniRule"/>
</dbReference>
<dbReference type="InterPro" id="IPR027417">
    <property type="entry name" value="P-loop_NTPase"/>
</dbReference>
<evidence type="ECO:0000256" key="11">
    <source>
        <dbReference type="ARBA" id="ARBA00023268"/>
    </source>
</evidence>
<feature type="active site" evidence="14">
    <location>
        <position position="142"/>
    </location>
</feature>
<dbReference type="PANTHER" id="PTHR30305:SF1">
    <property type="entry name" value="HPR KINASE_PHOSPHORYLASE"/>
    <property type="match status" value="1"/>
</dbReference>
<dbReference type="RefSeq" id="WP_009524765.1">
    <property type="nucleotide sequence ID" value="NZ_JBQMYZ010000007.1"/>
</dbReference>
<keyword evidence="9 14" id="KW-0067">ATP-binding</keyword>
<dbReference type="CDD" id="cd01918">
    <property type="entry name" value="HprK_C"/>
    <property type="match status" value="1"/>
</dbReference>
<evidence type="ECO:0000313" key="18">
    <source>
        <dbReference type="EMBL" id="EHL20173.1"/>
    </source>
</evidence>
<keyword evidence="10 14" id="KW-0460">Magnesium</keyword>
<comment type="similarity">
    <text evidence="3 14">Belongs to the HPrK/P family.</text>
</comment>
<dbReference type="EC" id="2.7.4.-" evidence="14"/>
<comment type="cofactor">
    <cofactor evidence="2 14">
        <name>Mg(2+)</name>
        <dbReference type="ChEBI" id="CHEBI:18420"/>
    </cofactor>
</comment>
<comment type="catalytic activity">
    <reaction evidence="1 14">
        <text>[HPr protein]-L-serine + ATP = [HPr protein]-O-phospho-L-serine + ADP + H(+)</text>
        <dbReference type="Rhea" id="RHEA:46600"/>
        <dbReference type="Rhea" id="RHEA-COMP:11602"/>
        <dbReference type="Rhea" id="RHEA-COMP:11603"/>
        <dbReference type="ChEBI" id="CHEBI:15378"/>
        <dbReference type="ChEBI" id="CHEBI:29999"/>
        <dbReference type="ChEBI" id="CHEBI:30616"/>
        <dbReference type="ChEBI" id="CHEBI:83421"/>
        <dbReference type="ChEBI" id="CHEBI:456216"/>
    </reaction>
</comment>
<dbReference type="PATRIC" id="fig|796937.3.peg.1752"/>
<keyword evidence="6 14" id="KW-0479">Metal-binding</keyword>
<evidence type="ECO:0000256" key="14">
    <source>
        <dbReference type="HAMAP-Rule" id="MF_01249"/>
    </source>
</evidence>
<dbReference type="Pfam" id="PF02603">
    <property type="entry name" value="Hpr_kinase_N"/>
    <property type="match status" value="1"/>
</dbReference>
<comment type="caution">
    <text evidence="17">The sequence shown here is derived from an EMBL/GenBank/DDBJ whole genome shotgun (WGS) entry which is preliminary data.</text>
</comment>
<keyword evidence="4 14" id="KW-0723">Serine/threonine-protein kinase</keyword>
<evidence type="ECO:0000313" key="17">
    <source>
        <dbReference type="EMBL" id="EHL13228.1"/>
    </source>
</evidence>
<evidence type="ECO:0000256" key="10">
    <source>
        <dbReference type="ARBA" id="ARBA00022842"/>
    </source>
</evidence>
<evidence type="ECO:0000256" key="7">
    <source>
        <dbReference type="ARBA" id="ARBA00022741"/>
    </source>
</evidence>
<feature type="region of interest" description="Important for the catalytic mechanism of dephosphorylation" evidence="14">
    <location>
        <begin position="268"/>
        <end position="273"/>
    </location>
</feature>
<feature type="binding site" evidence="14">
    <location>
        <position position="206"/>
    </location>
    <ligand>
        <name>Mg(2+)</name>
        <dbReference type="ChEBI" id="CHEBI:18420"/>
    </ligand>
</feature>
<dbReference type="NCBIfam" id="TIGR00679">
    <property type="entry name" value="hpr-ser"/>
    <property type="match status" value="1"/>
</dbReference>
<dbReference type="AlphaFoldDB" id="G9X2A5"/>
<dbReference type="GO" id="GO:0000155">
    <property type="term" value="F:phosphorelay sensor kinase activity"/>
    <property type="evidence" value="ECO:0007669"/>
    <property type="project" value="InterPro"/>
</dbReference>
<dbReference type="InterPro" id="IPR011104">
    <property type="entry name" value="Hpr_kin/Pase_C"/>
</dbReference>
<accession>G9X2A5</accession>
<organism evidence="17 20">
    <name type="scientific">Peptoanaerobacter stomatis</name>
    <dbReference type="NCBI Taxonomy" id="796937"/>
    <lineage>
        <taxon>Bacteria</taxon>
        <taxon>Bacillati</taxon>
        <taxon>Bacillota</taxon>
        <taxon>Clostridia</taxon>
        <taxon>Peptostreptococcales</taxon>
        <taxon>Filifactoraceae</taxon>
        <taxon>Peptoanaerobacter</taxon>
    </lineage>
</organism>
<feature type="active site" evidence="14">
    <location>
        <position position="163"/>
    </location>
</feature>
<reference evidence="18 19" key="2">
    <citation type="submission" date="2011-08" db="EMBL/GenBank/DDBJ databases">
        <title>The Genome Sequence of Eubacteriaceae bacterium CM5.</title>
        <authorList>
            <consortium name="The Broad Institute Genome Sequencing Platform"/>
            <person name="Earl A."/>
            <person name="Ward D."/>
            <person name="Feldgarden M."/>
            <person name="Gevers D."/>
            <person name="Sizova M."/>
            <person name="Hazen A."/>
            <person name="Epstein S."/>
            <person name="Young S.K."/>
            <person name="Zeng Q."/>
            <person name="Gargeya S."/>
            <person name="Fitzgerald M."/>
            <person name="Haas B."/>
            <person name="Abouelleil A."/>
            <person name="Alvarado L."/>
            <person name="Arachchi H.M."/>
            <person name="Berlin A."/>
            <person name="Brown A."/>
            <person name="Chapman S.B."/>
            <person name="Chen Z."/>
            <person name="Dunbar C."/>
            <person name="Freedman E."/>
            <person name="Gearin G."/>
            <person name="Gellesch M."/>
            <person name="Goldberg J."/>
            <person name="Griggs A."/>
            <person name="Gujja S."/>
            <person name="Heiman D."/>
            <person name="Howarth C."/>
            <person name="Larson L."/>
            <person name="Lui A."/>
            <person name="MacDonald P.J.P."/>
            <person name="Montmayeur A."/>
            <person name="Murphy C."/>
            <person name="Neiman D."/>
            <person name="Pearson M."/>
            <person name="Priest M."/>
            <person name="Roberts A."/>
            <person name="Saif S."/>
            <person name="Shea T."/>
            <person name="Shenoy N."/>
            <person name="Sisk P."/>
            <person name="Stolte C."/>
            <person name="Sykes S."/>
            <person name="Wortman J."/>
            <person name="Nusbaum C."/>
            <person name="Birren B."/>
        </authorList>
    </citation>
    <scope>NUCLEOTIDE SEQUENCE [LARGE SCALE GENOMIC DNA]</scope>
    <source>
        <strain evidence="18 19">CM5</strain>
    </source>
</reference>
<dbReference type="Gene3D" id="3.40.50.300">
    <property type="entry name" value="P-loop containing nucleotide triphosphate hydrolases"/>
    <property type="match status" value="1"/>
</dbReference>
<dbReference type="GO" id="GO:0000287">
    <property type="term" value="F:magnesium ion binding"/>
    <property type="evidence" value="ECO:0007669"/>
    <property type="project" value="UniProtKB-UniRule"/>
</dbReference>
<evidence type="ECO:0000313" key="20">
    <source>
        <dbReference type="Proteomes" id="UP000006437"/>
    </source>
</evidence>
<feature type="active site" evidence="14">
    <location>
        <position position="247"/>
    </location>
</feature>
<dbReference type="PANTHER" id="PTHR30305">
    <property type="entry name" value="PROTEIN YJDM-RELATED"/>
    <property type="match status" value="1"/>
</dbReference>
<dbReference type="FunFam" id="3.40.50.300:FF:000174">
    <property type="entry name" value="HPr kinase/phosphorylase"/>
    <property type="match status" value="1"/>
</dbReference>
<evidence type="ECO:0000256" key="13">
    <source>
        <dbReference type="ARBA" id="ARBA00047657"/>
    </source>
</evidence>
<keyword evidence="11 14" id="KW-0511">Multifunctional enzyme</keyword>
<dbReference type="HOGENOM" id="CLU_052030_0_1_9"/>
<dbReference type="STRING" id="796937.HMPREF9630_01114"/>
<dbReference type="InterPro" id="IPR028979">
    <property type="entry name" value="Ser_kin/Pase_Hpr-like_N_sf"/>
</dbReference>
<accession>G9X9S7</accession>
<comment type="function">
    <text evidence="14">Catalyzes the ATP- as well as the pyrophosphate-dependent phosphorylation of a specific serine residue in HPr, a phosphocarrier protein of the phosphoenolpyruvate-dependent sugar phosphotransferase system (PTS). HprK/P also catalyzes the pyrophosphate-producing, inorganic phosphate-dependent dephosphorylation (phosphorolysis) of seryl-phosphorylated HPr (P-Ser-HPr). The two antagonistic activities of HprK/P are regulated by several intracellular metabolites, which change their concentration in response to the absence or presence of rapidly metabolisable carbon sources (glucose, fructose, etc.) in the growth medium. Therefore, by controlling the phosphorylation state of HPr, HPrK/P is a sensor enzyme that plays a major role in the regulation of carbon metabolism and sugar transport: it mediates carbon catabolite repression (CCR), and regulates PTS-catalyzed carbohydrate uptake and inducer exclusion.</text>
</comment>
<dbReference type="GO" id="GO:0004712">
    <property type="term" value="F:protein serine/threonine/tyrosine kinase activity"/>
    <property type="evidence" value="ECO:0007669"/>
    <property type="project" value="UniProtKB-UniRule"/>
</dbReference>
<feature type="binding site" evidence="14">
    <location>
        <position position="164"/>
    </location>
    <ligand>
        <name>Mg(2+)</name>
        <dbReference type="ChEBI" id="CHEBI:18420"/>
    </ligand>
</feature>
<feature type="domain" description="HPr kinase/phosphorylase C-terminal" evidence="16">
    <location>
        <begin position="134"/>
        <end position="302"/>
    </location>
</feature>
<comment type="domain">
    <text evidence="14">The Walker A ATP-binding motif also binds Pi and PPi.</text>
</comment>
<name>G9X2A5_9FIRM</name>
<evidence type="ECO:0000256" key="2">
    <source>
        <dbReference type="ARBA" id="ARBA00001946"/>
    </source>
</evidence>
<evidence type="ECO:0000259" key="16">
    <source>
        <dbReference type="Pfam" id="PF07475"/>
    </source>
</evidence>
<dbReference type="InterPro" id="IPR003755">
    <property type="entry name" value="HPr(Ser)_kin/Pase"/>
</dbReference>
<keyword evidence="12 14" id="KW-0119">Carbohydrate metabolism</keyword>
<dbReference type="Proteomes" id="UP000003379">
    <property type="component" value="Unassembled WGS sequence"/>
</dbReference>
<evidence type="ECO:0000256" key="8">
    <source>
        <dbReference type="ARBA" id="ARBA00022777"/>
    </source>
</evidence>